<sequence>MNNMSKGFPMVMRSLSAITLAATGAIHLFLVFDGVGGVLGVSFVLNGIAGILLAVGVLTLRGRLLGLTTVLGLLFLIASLLALVLALTVGLFGIEQTWSFTLVPATVVIEAAGVVVLAITSALVLRKPRSA</sequence>
<evidence type="ECO:0000313" key="3">
    <source>
        <dbReference type="Proteomes" id="UP000297472"/>
    </source>
</evidence>
<keyword evidence="1" id="KW-1133">Transmembrane helix</keyword>
<feature type="transmembrane region" description="Helical" evidence="1">
    <location>
        <begin position="12"/>
        <end position="32"/>
    </location>
</feature>
<evidence type="ECO:0000313" key="2">
    <source>
        <dbReference type="EMBL" id="TFD28288.1"/>
    </source>
</evidence>
<accession>A0A4Y8JUT7</accession>
<protein>
    <submittedName>
        <fullName evidence="2">Uncharacterized protein</fullName>
    </submittedName>
</protein>
<dbReference type="Proteomes" id="UP000297472">
    <property type="component" value="Unassembled WGS sequence"/>
</dbReference>
<dbReference type="OrthoDB" id="5073043at2"/>
<feature type="transmembrane region" description="Helical" evidence="1">
    <location>
        <begin position="100"/>
        <end position="125"/>
    </location>
</feature>
<keyword evidence="1" id="KW-0472">Membrane</keyword>
<keyword evidence="1" id="KW-0812">Transmembrane</keyword>
<evidence type="ECO:0000256" key="1">
    <source>
        <dbReference type="SAM" id="Phobius"/>
    </source>
</evidence>
<feature type="transmembrane region" description="Helical" evidence="1">
    <location>
        <begin position="38"/>
        <end position="58"/>
    </location>
</feature>
<organism evidence="2 3">
    <name type="scientific">Cryobacterium cryoconiti</name>
    <dbReference type="NCBI Taxonomy" id="1259239"/>
    <lineage>
        <taxon>Bacteria</taxon>
        <taxon>Bacillati</taxon>
        <taxon>Actinomycetota</taxon>
        <taxon>Actinomycetes</taxon>
        <taxon>Micrococcales</taxon>
        <taxon>Microbacteriaceae</taxon>
        <taxon>Cryobacterium</taxon>
    </lineage>
</organism>
<proteinExistence type="predicted"/>
<dbReference type="EMBL" id="SOHA01000036">
    <property type="protein sequence ID" value="TFD28288.1"/>
    <property type="molecule type" value="Genomic_DNA"/>
</dbReference>
<reference evidence="2 3" key="1">
    <citation type="submission" date="2019-03" db="EMBL/GenBank/DDBJ databases">
        <title>Genomics of glacier-inhabiting Cryobacterium strains.</title>
        <authorList>
            <person name="Liu Q."/>
            <person name="Xin Y.-H."/>
        </authorList>
    </citation>
    <scope>NUCLEOTIDE SEQUENCE [LARGE SCALE GENOMIC DNA]</scope>
    <source>
        <strain evidence="2 3">TMT1-51</strain>
    </source>
</reference>
<name>A0A4Y8JUT7_9MICO</name>
<keyword evidence="3" id="KW-1185">Reference proteome</keyword>
<gene>
    <name evidence="2" type="ORF">E3T49_12220</name>
</gene>
<feature type="transmembrane region" description="Helical" evidence="1">
    <location>
        <begin position="70"/>
        <end position="94"/>
    </location>
</feature>
<dbReference type="AlphaFoldDB" id="A0A4Y8JUT7"/>
<comment type="caution">
    <text evidence="2">The sequence shown here is derived from an EMBL/GenBank/DDBJ whole genome shotgun (WGS) entry which is preliminary data.</text>
</comment>